<accession>A0ABQ6Y5Z2</accession>
<dbReference type="SUPFAM" id="SSF56112">
    <property type="entry name" value="Protein kinase-like (PK-like)"/>
    <property type="match status" value="1"/>
</dbReference>
<keyword evidence="1" id="KW-0808">Transferase</keyword>
<protein>
    <recommendedName>
        <fullName evidence="1">Lipopolysaccharide core heptose(I) kinase</fullName>
        <ecNumber evidence="1">2.7.1.-</ecNumber>
    </recommendedName>
</protein>
<comment type="caution">
    <text evidence="2">The sequence shown here is derived from an EMBL/GenBank/DDBJ whole genome shotgun (WGS) entry which is preliminary data.</text>
</comment>
<dbReference type="GO" id="GO:0016301">
    <property type="term" value="F:kinase activity"/>
    <property type="evidence" value="ECO:0007669"/>
    <property type="project" value="UniProtKB-KW"/>
</dbReference>
<keyword evidence="1" id="KW-0547">Nucleotide-binding</keyword>
<evidence type="ECO:0000256" key="1">
    <source>
        <dbReference type="PIRNR" id="PIRNR037318"/>
    </source>
</evidence>
<reference evidence="2 3" key="1">
    <citation type="submission" date="2012-09" db="EMBL/GenBank/DDBJ databases">
        <title>Genome Sequence of alkane-degrading Bacterium Alcanivorax sp. 6-D-6.</title>
        <authorList>
            <person name="Lai Q."/>
            <person name="Shao Z."/>
        </authorList>
    </citation>
    <scope>NUCLEOTIDE SEQUENCE [LARGE SCALE GENOMIC DNA]</scope>
    <source>
        <strain evidence="2 3">6-D-6</strain>
    </source>
</reference>
<dbReference type="Pfam" id="PF06293">
    <property type="entry name" value="Kdo"/>
    <property type="match status" value="1"/>
</dbReference>
<proteinExistence type="inferred from homology"/>
<evidence type="ECO:0000313" key="3">
    <source>
        <dbReference type="Proteomes" id="UP000771797"/>
    </source>
</evidence>
<dbReference type="PIRSF" id="PIRSF037318">
    <property type="entry name" value="RfaP"/>
    <property type="match status" value="1"/>
</dbReference>
<dbReference type="InterPro" id="IPR011009">
    <property type="entry name" value="Kinase-like_dom_sf"/>
</dbReference>
<keyword evidence="1" id="KW-0067">ATP-binding</keyword>
<comment type="pathway">
    <text evidence="1">Bacterial outer membrane biogenesis; LPS core biosynthesis.</text>
</comment>
<dbReference type="Proteomes" id="UP000771797">
    <property type="component" value="Unassembled WGS sequence"/>
</dbReference>
<keyword evidence="3" id="KW-1185">Reference proteome</keyword>
<organism evidence="2 3">
    <name type="scientific">Alcanivorax xiamenensis</name>
    <dbReference type="NCBI Taxonomy" id="1177156"/>
    <lineage>
        <taxon>Bacteria</taxon>
        <taxon>Pseudomonadati</taxon>
        <taxon>Pseudomonadota</taxon>
        <taxon>Gammaproteobacteria</taxon>
        <taxon>Oceanospirillales</taxon>
        <taxon>Alcanivoracaceae</taxon>
        <taxon>Alcanivorax</taxon>
    </lineage>
</organism>
<name>A0ABQ6Y5Z2_9GAMM</name>
<keyword evidence="1 2" id="KW-0418">Kinase</keyword>
<gene>
    <name evidence="2" type="ORF">A6D6_02862</name>
</gene>
<dbReference type="EMBL" id="AQPF01000026">
    <property type="protein sequence ID" value="KAF0804710.1"/>
    <property type="molecule type" value="Genomic_DNA"/>
</dbReference>
<comment type="function">
    <text evidence="1">Kinase involved in the biosynthesis of the core oligosaccharide region of lipopolysaccharide (LPS). Catalyzes the phosphorylation of heptose I (HepI), the first heptose added to the Kdo2-lipid A module.</text>
</comment>
<dbReference type="RefSeq" id="WP_133491631.1">
    <property type="nucleotide sequence ID" value="NZ_AQPF01000026.1"/>
</dbReference>
<sequence>MTLYLRDDLAEVWHGKDPFEQAARQQGDVFREREGRRTLRFQTGRGHYFLKYHGGIGWGEIVKNLTQAKLPILGAMSEVRAIRRVAKAGLETLTIVGYGERGLNPASRQSFLVTEELLDTVSLEELGETWRLNPPPAAFKWALIRRVAEIAKRMHDAGVNHRDFYLGHFLMPKDAVAAHDATAPLYLIDLHRSQVRGRVPRRWRVKDLGGLYFSTARFSLTRRDVLRFVRIYTDMPLREALGDKAPLLDASRREGERIYQRYFEKTPAFPLPFAEHPGKDI</sequence>
<evidence type="ECO:0000313" key="2">
    <source>
        <dbReference type="EMBL" id="KAF0804710.1"/>
    </source>
</evidence>
<dbReference type="EC" id="2.7.1.-" evidence="1"/>
<keyword evidence="1" id="KW-0448">Lipopolysaccharide biosynthesis</keyword>
<dbReference type="NCBIfam" id="NF011703">
    <property type="entry name" value="PRK15123.1"/>
    <property type="match status" value="1"/>
</dbReference>
<comment type="similarity">
    <text evidence="1">Belongs to the protein kinase superfamily. KdkA/rfaP family.</text>
</comment>
<dbReference type="InterPro" id="IPR017172">
    <property type="entry name" value="Lsacc_core_hep_kinase_RfaP"/>
</dbReference>